<name>Q3JW27_BURP1</name>
<proteinExistence type="predicted"/>
<evidence type="ECO:0000313" key="3">
    <source>
        <dbReference type="Proteomes" id="UP000002700"/>
    </source>
</evidence>
<dbReference type="KEGG" id="bpm:BURPS1710b_0813"/>
<sequence length="446" mass="49675">MRVAAQRRVGRARRSAAGERAERAHAAARLLLRLHHAARVASADRGCGGSRVRDGMPVRAEHGADRVRRSGDDRHVRRDAAAVRHGAPDRAHRRARARVRRDRHRQGTHRGRDPSAFRAPRGPVRRGQLRRDSAASAAIRTIRLRARRIHRREHAQDRPCRIGERRHAAARRNRRFAARKPGEPAALPAGAHDSSAGRQRAGARRRAHRIGDARRSARRDERRALPRGPVSPAVRAARRPAAAARARQGHRTARAAHARALSRRRAAPRARLLDRCDLRALQARLAGQRARAHQPRAPRARDGGRAAHHRARSRARPLHRGRAAVGRRDPQIDRAGSDRARAVAQSRAPRGHRARARHLARDAVSVDGGVRHRAPAQHRVARQLKRNAGAPRRTRRAGVRAAVRRTRPRRRTPHAPRRAGRRPAGAGAASRVCGRSIASAYRCRAR</sequence>
<dbReference type="HOGENOM" id="CLU_613480_0_0_4"/>
<protein>
    <submittedName>
        <fullName evidence="2">Uncharacterized protein</fullName>
    </submittedName>
</protein>
<feature type="region of interest" description="Disordered" evidence="1">
    <location>
        <begin position="386"/>
        <end position="432"/>
    </location>
</feature>
<feature type="compositionally biased region" description="Basic and acidic residues" evidence="1">
    <location>
        <begin position="51"/>
        <end position="90"/>
    </location>
</feature>
<dbReference type="AlphaFoldDB" id="Q3JW27"/>
<feature type="compositionally biased region" description="Low complexity" evidence="1">
    <location>
        <begin position="422"/>
        <end position="432"/>
    </location>
</feature>
<gene>
    <name evidence="2" type="ordered locus">BURPS1710b_0813</name>
</gene>
<accession>Q3JW27</accession>
<feature type="compositionally biased region" description="Basic residues" evidence="1">
    <location>
        <begin position="168"/>
        <end position="178"/>
    </location>
</feature>
<organism evidence="2 3">
    <name type="scientific">Burkholderia pseudomallei (strain 1710b)</name>
    <dbReference type="NCBI Taxonomy" id="320372"/>
    <lineage>
        <taxon>Bacteria</taxon>
        <taxon>Pseudomonadati</taxon>
        <taxon>Pseudomonadota</taxon>
        <taxon>Betaproteobacteria</taxon>
        <taxon>Burkholderiales</taxon>
        <taxon>Burkholderiaceae</taxon>
        <taxon>Burkholderia</taxon>
        <taxon>pseudomallei group</taxon>
    </lineage>
</organism>
<feature type="compositionally biased region" description="Basic residues" evidence="1">
    <location>
        <begin position="392"/>
        <end position="421"/>
    </location>
</feature>
<feature type="compositionally biased region" description="Basic and acidic residues" evidence="1">
    <location>
        <begin position="326"/>
        <end position="341"/>
    </location>
</feature>
<feature type="compositionally biased region" description="Basic residues" evidence="1">
    <location>
        <begin position="349"/>
        <end position="358"/>
    </location>
</feature>
<feature type="region of interest" description="Disordered" evidence="1">
    <location>
        <begin position="45"/>
        <end position="137"/>
    </location>
</feature>
<feature type="compositionally biased region" description="Basic residues" evidence="1">
    <location>
        <begin position="247"/>
        <end position="267"/>
    </location>
</feature>
<evidence type="ECO:0000256" key="1">
    <source>
        <dbReference type="SAM" id="MobiDB-lite"/>
    </source>
</evidence>
<dbReference type="EnsemblBacteria" id="ABA47790">
    <property type="protein sequence ID" value="ABA47790"/>
    <property type="gene ID" value="BURPS1710b_0813"/>
</dbReference>
<reference evidence="2 3" key="1">
    <citation type="submission" date="2005-09" db="EMBL/GenBank/DDBJ databases">
        <authorList>
            <person name="Woods D.E."/>
            <person name="Nierman W.C."/>
        </authorList>
    </citation>
    <scope>NUCLEOTIDE SEQUENCE [LARGE SCALE GENOMIC DNA]</scope>
    <source>
        <strain evidence="2 3">1710b</strain>
    </source>
</reference>
<feature type="compositionally biased region" description="Basic residues" evidence="1">
    <location>
        <begin position="306"/>
        <end position="322"/>
    </location>
</feature>
<feature type="region of interest" description="Disordered" evidence="1">
    <location>
        <begin position="166"/>
        <end position="267"/>
    </location>
</feature>
<feature type="compositionally biased region" description="Basic residues" evidence="1">
    <location>
        <begin position="91"/>
        <end position="109"/>
    </location>
</feature>
<evidence type="ECO:0000313" key="2">
    <source>
        <dbReference type="EMBL" id="ABA47790.1"/>
    </source>
</evidence>
<feature type="region of interest" description="Disordered" evidence="1">
    <location>
        <begin position="286"/>
        <end position="358"/>
    </location>
</feature>
<feature type="compositionally biased region" description="Low complexity" evidence="1">
    <location>
        <begin position="226"/>
        <end position="246"/>
    </location>
</feature>
<feature type="compositionally biased region" description="Basic and acidic residues" evidence="1">
    <location>
        <begin position="209"/>
        <end position="224"/>
    </location>
</feature>
<dbReference type="EMBL" id="CP000124">
    <property type="protein sequence ID" value="ABA47790.1"/>
    <property type="molecule type" value="Genomic_DNA"/>
</dbReference>
<feature type="region of interest" description="Disordered" evidence="1">
    <location>
        <begin position="1"/>
        <end position="20"/>
    </location>
</feature>
<dbReference type="Proteomes" id="UP000002700">
    <property type="component" value="Chromosome I"/>
</dbReference>